<dbReference type="EMBL" id="CP022743">
    <property type="protein sequence ID" value="ASU36383.1"/>
    <property type="molecule type" value="Genomic_DNA"/>
</dbReference>
<organism evidence="3 4">
    <name type="scientific">Mucilaginibacter xinganensis</name>
    <dbReference type="NCBI Taxonomy" id="1234841"/>
    <lineage>
        <taxon>Bacteria</taxon>
        <taxon>Pseudomonadati</taxon>
        <taxon>Bacteroidota</taxon>
        <taxon>Sphingobacteriia</taxon>
        <taxon>Sphingobacteriales</taxon>
        <taxon>Sphingobacteriaceae</taxon>
        <taxon>Mucilaginibacter</taxon>
    </lineage>
</organism>
<evidence type="ECO:0000256" key="1">
    <source>
        <dbReference type="SAM" id="SignalP"/>
    </source>
</evidence>
<keyword evidence="3" id="KW-0675">Receptor</keyword>
<dbReference type="Pfam" id="PF14905">
    <property type="entry name" value="OMP_b-brl_3"/>
    <property type="match status" value="1"/>
</dbReference>
<dbReference type="GO" id="GO:0030246">
    <property type="term" value="F:carbohydrate binding"/>
    <property type="evidence" value="ECO:0007669"/>
    <property type="project" value="InterPro"/>
</dbReference>
<dbReference type="RefSeq" id="WP_094572410.1">
    <property type="nucleotide sequence ID" value="NZ_CP022743.1"/>
</dbReference>
<gene>
    <name evidence="3" type="ORF">MuYL_4498</name>
</gene>
<protein>
    <submittedName>
        <fullName evidence="3">TonB-dependent receptor</fullName>
    </submittedName>
</protein>
<feature type="signal peptide" evidence="1">
    <location>
        <begin position="1"/>
        <end position="20"/>
    </location>
</feature>
<feature type="chain" id="PRO_5013075824" evidence="1">
    <location>
        <begin position="21"/>
        <end position="933"/>
    </location>
</feature>
<evidence type="ECO:0000313" key="3">
    <source>
        <dbReference type="EMBL" id="ASU36383.1"/>
    </source>
</evidence>
<name>A0A223P2N9_9SPHI</name>
<accession>A0A223P2N9</accession>
<dbReference type="Gene3D" id="2.60.40.1120">
    <property type="entry name" value="Carboxypeptidase-like, regulatory domain"/>
    <property type="match status" value="1"/>
</dbReference>
<dbReference type="KEGG" id="muc:MuYL_4498"/>
<dbReference type="SUPFAM" id="SSF56935">
    <property type="entry name" value="Porins"/>
    <property type="match status" value="1"/>
</dbReference>
<keyword evidence="4" id="KW-1185">Reference proteome</keyword>
<dbReference type="Pfam" id="PF13620">
    <property type="entry name" value="CarboxypepD_reg"/>
    <property type="match status" value="1"/>
</dbReference>
<reference evidence="3 4" key="1">
    <citation type="submission" date="2017-08" db="EMBL/GenBank/DDBJ databases">
        <title>Complete genome sequence of Mucilaginibacter sp. strain BJC16-A31.</title>
        <authorList>
            <consortium name="Henan University of Science and Technology"/>
            <person name="You X."/>
        </authorList>
    </citation>
    <scope>NUCLEOTIDE SEQUENCE [LARGE SCALE GENOMIC DNA]</scope>
    <source>
        <strain evidence="3 4">BJC16-A31</strain>
    </source>
</reference>
<dbReference type="OrthoDB" id="1086219at2"/>
<dbReference type="SUPFAM" id="SSF49452">
    <property type="entry name" value="Starch-binding domain-like"/>
    <property type="match status" value="1"/>
</dbReference>
<dbReference type="InterPro" id="IPR041700">
    <property type="entry name" value="OMP_b-brl_3"/>
</dbReference>
<proteinExistence type="predicted"/>
<sequence length="933" mass="103449">MKFTILLFVSSLLLTFSSSAQNLYSVKGSVIDTASNAKLANTSISVLNAKDSTLVSFTRANASGAFTLPNLKKGKLILLVTYPGYADYVERFTLDSAKSTRDFGRVSMILKAKLLADVIVKSSRAAMKMKGDTTEFDAKAFKIQPNAKVEDLLKQFPGIQVDKDGKITAQGQTVTKVLVDGEEFFGDDPTLVTKNLRADMVDKVQLYDKTSDQATFTGIDDGKKSKTLNIQLKADKKNGYFGKLDGGIGTNGFYSGQALFNKFKAKEKFSAYAIVSNTGKTGLGWQDSQKYGGSSLEVSDDGGLMFTGGGDGDGFDDGWNGQYNQRGLPVARTGGLHYDNKFNKDKESINANYKIGSLEVTGTSNTLSQNNLPTGTINTDANQKYDNYIFRQKLDATYQVKLDTSSNLKVMTDGTLKNSKTNTNNVTKNTRADGSALNDNTSNTINNSNSQIFNASAFYTKKFKKKGRTLSALVSDSYKQSETKGFLKSDAHFFDEKGKLDSTQQIDQYKTYKTKSNILTSNITYTEPLSKASSFIFNYSVGIDNGTSDRRSFNASAPNVYNVLVDSLSNNFKLNQLSNQVGAFYNYQKKKITVNFGTKVTAVNFNQVDEATNYEFKRNFVNWNPQVRVQYRPSQQKYFSVSYRGSPTQPTIDQIQPVAVNNDPLLVIIGNQQLKPAFENSFNINYNSYKVLSGMSFFVYGNYSYTSNPIVSNQTTNSAGKSIIQYVNLATKNPSNFYLDASVSRKVGHTDLNIGLNGNISGNNSYNLSNSELNFTKSNTYSGGIQAYEYIQKKFDFNVFFGPNYTFSGSSLQPNTNNNGRGFNARGSFTVYLPGKFQIASDADYQYRAKTETFNTDFRRTLVNASLSKTFLKEDNLKFTLAANDLLDQNKGFDRTVNANFIQQNTYTTIRRYFMFSVTWDFNSMGGTAAKKQ</sequence>
<dbReference type="InterPro" id="IPR013784">
    <property type="entry name" value="Carb-bd-like_fold"/>
</dbReference>
<keyword evidence="1" id="KW-0732">Signal</keyword>
<evidence type="ECO:0000259" key="2">
    <source>
        <dbReference type="Pfam" id="PF14905"/>
    </source>
</evidence>
<dbReference type="AlphaFoldDB" id="A0A223P2N9"/>
<feature type="domain" description="Outer membrane protein beta-barrel" evidence="2">
    <location>
        <begin position="461"/>
        <end position="920"/>
    </location>
</feature>
<dbReference type="Proteomes" id="UP000215002">
    <property type="component" value="Chromosome"/>
</dbReference>
<evidence type="ECO:0000313" key="4">
    <source>
        <dbReference type="Proteomes" id="UP000215002"/>
    </source>
</evidence>